<dbReference type="EMBL" id="CAJOBC010104205">
    <property type="protein sequence ID" value="CAF4490301.1"/>
    <property type="molecule type" value="Genomic_DNA"/>
</dbReference>
<dbReference type="Proteomes" id="UP000663829">
    <property type="component" value="Unassembled WGS sequence"/>
</dbReference>
<comment type="caution">
    <text evidence="3">The sequence shown here is derived from an EMBL/GenBank/DDBJ whole genome shotgun (WGS) entry which is preliminary data.</text>
</comment>
<dbReference type="GO" id="GO:0051480">
    <property type="term" value="P:regulation of cytosolic calcium ion concentration"/>
    <property type="evidence" value="ECO:0007669"/>
    <property type="project" value="TreeGrafter"/>
</dbReference>
<evidence type="ECO:0000313" key="4">
    <source>
        <dbReference type="EMBL" id="CAF4490301.1"/>
    </source>
</evidence>
<gene>
    <name evidence="3" type="ORF">GPM918_LOCUS42938</name>
    <name evidence="4" type="ORF">SRO942_LOCUS44297</name>
</gene>
<dbReference type="InterPro" id="IPR036412">
    <property type="entry name" value="HAD-like_sf"/>
</dbReference>
<evidence type="ECO:0000313" key="5">
    <source>
        <dbReference type="Proteomes" id="UP000663829"/>
    </source>
</evidence>
<dbReference type="GO" id="GO:0005388">
    <property type="term" value="F:P-type calcium transporter activity"/>
    <property type="evidence" value="ECO:0007669"/>
    <property type="project" value="TreeGrafter"/>
</dbReference>
<dbReference type="AlphaFoldDB" id="A0A816BFW9"/>
<reference evidence="3" key="1">
    <citation type="submission" date="2021-02" db="EMBL/GenBank/DDBJ databases">
        <authorList>
            <person name="Nowell W R."/>
        </authorList>
    </citation>
    <scope>NUCLEOTIDE SEQUENCE</scope>
</reference>
<sequence length="107" mass="11540">VGPADQNLFDQVWPVLRIWARASPEDQYLLVQHITTSKINRTREVVAVIGSATNDATALKNADLQLMVNAVAVSYVLIGACIVHESPLKPLKLVCGNSTTQSPLSST</sequence>
<keyword evidence="5" id="KW-1185">Reference proteome</keyword>
<evidence type="ECO:0000256" key="1">
    <source>
        <dbReference type="ARBA" id="ARBA00004127"/>
    </source>
</evidence>
<dbReference type="EMBL" id="CAJNOQ010037536">
    <property type="protein sequence ID" value="CAF1608709.1"/>
    <property type="molecule type" value="Genomic_DNA"/>
</dbReference>
<organism evidence="3 5">
    <name type="scientific">Didymodactylos carnosus</name>
    <dbReference type="NCBI Taxonomy" id="1234261"/>
    <lineage>
        <taxon>Eukaryota</taxon>
        <taxon>Metazoa</taxon>
        <taxon>Spiralia</taxon>
        <taxon>Gnathifera</taxon>
        <taxon>Rotifera</taxon>
        <taxon>Eurotatoria</taxon>
        <taxon>Bdelloidea</taxon>
        <taxon>Philodinida</taxon>
        <taxon>Philodinidae</taxon>
        <taxon>Didymodactylos</taxon>
    </lineage>
</organism>
<dbReference type="InterPro" id="IPR023214">
    <property type="entry name" value="HAD_sf"/>
</dbReference>
<dbReference type="GO" id="GO:0012505">
    <property type="term" value="C:endomembrane system"/>
    <property type="evidence" value="ECO:0007669"/>
    <property type="project" value="UniProtKB-SubCell"/>
</dbReference>
<dbReference type="SUPFAM" id="SSF56784">
    <property type="entry name" value="HAD-like"/>
    <property type="match status" value="1"/>
</dbReference>
<dbReference type="Gene3D" id="3.40.50.1000">
    <property type="entry name" value="HAD superfamily/HAD-like"/>
    <property type="match status" value="1"/>
</dbReference>
<protein>
    <submittedName>
        <fullName evidence="3">Uncharacterized protein</fullName>
    </submittedName>
</protein>
<evidence type="ECO:0000256" key="2">
    <source>
        <dbReference type="ARBA" id="ARBA00022842"/>
    </source>
</evidence>
<feature type="non-terminal residue" evidence="3">
    <location>
        <position position="1"/>
    </location>
</feature>
<dbReference type="PANTHER" id="PTHR24093">
    <property type="entry name" value="CATION TRANSPORTING ATPASE"/>
    <property type="match status" value="1"/>
</dbReference>
<dbReference type="PANTHER" id="PTHR24093:SF369">
    <property type="entry name" value="CALCIUM-TRANSPORTING ATPASE"/>
    <property type="match status" value="1"/>
</dbReference>
<evidence type="ECO:0000313" key="3">
    <source>
        <dbReference type="EMBL" id="CAF1608709.1"/>
    </source>
</evidence>
<keyword evidence="2" id="KW-0460">Magnesium</keyword>
<accession>A0A816BFW9</accession>
<comment type="subcellular location">
    <subcellularLocation>
        <location evidence="1">Endomembrane system</location>
        <topology evidence="1">Multi-pass membrane protein</topology>
    </subcellularLocation>
</comment>
<dbReference type="Proteomes" id="UP000681722">
    <property type="component" value="Unassembled WGS sequence"/>
</dbReference>
<dbReference type="GO" id="GO:0005886">
    <property type="term" value="C:plasma membrane"/>
    <property type="evidence" value="ECO:0007669"/>
    <property type="project" value="TreeGrafter"/>
</dbReference>
<dbReference type="OrthoDB" id="116380at2759"/>
<name>A0A816BFW9_9BILA</name>
<proteinExistence type="predicted"/>